<proteinExistence type="predicted"/>
<accession>A0AAV7PD96</accession>
<dbReference type="Proteomes" id="UP001066276">
    <property type="component" value="Chromosome 7"/>
</dbReference>
<dbReference type="AlphaFoldDB" id="A0AAV7PD96"/>
<organism evidence="2 3">
    <name type="scientific">Pleurodeles waltl</name>
    <name type="common">Iberian ribbed newt</name>
    <dbReference type="NCBI Taxonomy" id="8319"/>
    <lineage>
        <taxon>Eukaryota</taxon>
        <taxon>Metazoa</taxon>
        <taxon>Chordata</taxon>
        <taxon>Craniata</taxon>
        <taxon>Vertebrata</taxon>
        <taxon>Euteleostomi</taxon>
        <taxon>Amphibia</taxon>
        <taxon>Batrachia</taxon>
        <taxon>Caudata</taxon>
        <taxon>Salamandroidea</taxon>
        <taxon>Salamandridae</taxon>
        <taxon>Pleurodelinae</taxon>
        <taxon>Pleurodeles</taxon>
    </lineage>
</organism>
<evidence type="ECO:0000313" key="3">
    <source>
        <dbReference type="Proteomes" id="UP001066276"/>
    </source>
</evidence>
<sequence length="200" mass="20998">MYNLSQPLPPLARSSQRQTPGTRAAGTPGAHHVTTSPHRYLQSTPRPLAAAIHEPPADIGGTGSAKSTRHNPKCAAAPAPSPASSGSISNLPCSAHVRPRPLQAAAPPQDAARISRRSGHRGGARTPPPKRSASRVCGAPQARKSTTRAGRESAYRPHRPHRAAPLGPALMSRGNRIKRPIPGPTARVRAGTKRPGEQQH</sequence>
<name>A0AAV7PD96_PLEWA</name>
<comment type="caution">
    <text evidence="2">The sequence shown here is derived from an EMBL/GenBank/DDBJ whole genome shotgun (WGS) entry which is preliminary data.</text>
</comment>
<feature type="compositionally biased region" description="Low complexity" evidence="1">
    <location>
        <begin position="100"/>
        <end position="112"/>
    </location>
</feature>
<feature type="compositionally biased region" description="Basic residues" evidence="1">
    <location>
        <begin position="114"/>
        <end position="123"/>
    </location>
</feature>
<reference evidence="2" key="1">
    <citation type="journal article" date="2022" name="bioRxiv">
        <title>Sequencing and chromosome-scale assembly of the giantPleurodeles waltlgenome.</title>
        <authorList>
            <person name="Brown T."/>
            <person name="Elewa A."/>
            <person name="Iarovenko S."/>
            <person name="Subramanian E."/>
            <person name="Araus A.J."/>
            <person name="Petzold A."/>
            <person name="Susuki M."/>
            <person name="Suzuki K.-i.T."/>
            <person name="Hayashi T."/>
            <person name="Toyoda A."/>
            <person name="Oliveira C."/>
            <person name="Osipova E."/>
            <person name="Leigh N.D."/>
            <person name="Simon A."/>
            <person name="Yun M.H."/>
        </authorList>
    </citation>
    <scope>NUCLEOTIDE SEQUENCE</scope>
    <source>
        <strain evidence="2">20211129_DDA</strain>
        <tissue evidence="2">Liver</tissue>
    </source>
</reference>
<protein>
    <submittedName>
        <fullName evidence="2">Uncharacterized protein</fullName>
    </submittedName>
</protein>
<feature type="compositionally biased region" description="Low complexity" evidence="1">
    <location>
        <begin position="75"/>
        <end position="85"/>
    </location>
</feature>
<feature type="region of interest" description="Disordered" evidence="1">
    <location>
        <begin position="1"/>
        <end position="200"/>
    </location>
</feature>
<evidence type="ECO:0000313" key="2">
    <source>
        <dbReference type="EMBL" id="KAJ1124503.1"/>
    </source>
</evidence>
<keyword evidence="3" id="KW-1185">Reference proteome</keyword>
<feature type="compositionally biased region" description="Polar residues" evidence="1">
    <location>
        <begin position="33"/>
        <end position="45"/>
    </location>
</feature>
<evidence type="ECO:0000256" key="1">
    <source>
        <dbReference type="SAM" id="MobiDB-lite"/>
    </source>
</evidence>
<gene>
    <name evidence="2" type="ORF">NDU88_002954</name>
</gene>
<dbReference type="EMBL" id="JANPWB010000011">
    <property type="protein sequence ID" value="KAJ1124503.1"/>
    <property type="molecule type" value="Genomic_DNA"/>
</dbReference>